<reference evidence="1" key="2">
    <citation type="submission" date="2022-01" db="EMBL/GenBank/DDBJ databases">
        <authorList>
            <person name="Yamashiro T."/>
            <person name="Shiraishi A."/>
            <person name="Satake H."/>
            <person name="Nakayama K."/>
        </authorList>
    </citation>
    <scope>NUCLEOTIDE SEQUENCE</scope>
</reference>
<sequence>MSILHSFEKNKLEYEDEDEVEIKMMGTGMDKESLELNLYENDITPIICHNFSLTSNPLIKSKDSGSFRMKVVEPLTIHTPTSPHMAFLHQNVIMEYLVKISKKARILELKRRYLKITVLTSYTPHLYDYDCDKEKGSDRLKDLEAYSIRTTLRNDALPQKEKDIGSFTLHCYINNVCFEKSLADLGANICVMPFLTYTNLGLGELAHTKLNMELADRTVKHPKGIAENVLVGIGKFVFPVDFIILDMLEDVKVPLILGRPFLSTAPAKIDVFKRKIALRFYNSIMKDKVEYNGRNVLGTFVNAPIFVGNFFVVTDFTVVENMDAYRDEGIGEVIVGESFCKASYMEARRFDGMISIFNGKNSVTYQMVRSHPRFKHLIDKQCNKIPPLLKVSKQDKMNEISHSYQKLKGFYKGILDLGPKFIQDEKIVERLTCGCISVHEME</sequence>
<keyword evidence="2" id="KW-1185">Reference proteome</keyword>
<dbReference type="PANTHER" id="PTHR33067:SF9">
    <property type="entry name" value="RNA-DIRECTED DNA POLYMERASE"/>
    <property type="match status" value="1"/>
</dbReference>
<protein>
    <submittedName>
        <fullName evidence="1">Uncharacterized protein</fullName>
    </submittedName>
</protein>
<dbReference type="EMBL" id="BQNB010012415">
    <property type="protein sequence ID" value="GJT03302.1"/>
    <property type="molecule type" value="Genomic_DNA"/>
</dbReference>
<dbReference type="Proteomes" id="UP001151760">
    <property type="component" value="Unassembled WGS sequence"/>
</dbReference>
<name>A0ABQ5ANI1_9ASTR</name>
<dbReference type="CDD" id="cd00303">
    <property type="entry name" value="retropepsin_like"/>
    <property type="match status" value="1"/>
</dbReference>
<proteinExistence type="predicted"/>
<dbReference type="Gene3D" id="2.40.70.10">
    <property type="entry name" value="Acid Proteases"/>
    <property type="match status" value="1"/>
</dbReference>
<accession>A0ABQ5ANI1</accession>
<organism evidence="1 2">
    <name type="scientific">Tanacetum coccineum</name>
    <dbReference type="NCBI Taxonomy" id="301880"/>
    <lineage>
        <taxon>Eukaryota</taxon>
        <taxon>Viridiplantae</taxon>
        <taxon>Streptophyta</taxon>
        <taxon>Embryophyta</taxon>
        <taxon>Tracheophyta</taxon>
        <taxon>Spermatophyta</taxon>
        <taxon>Magnoliopsida</taxon>
        <taxon>eudicotyledons</taxon>
        <taxon>Gunneridae</taxon>
        <taxon>Pentapetalae</taxon>
        <taxon>asterids</taxon>
        <taxon>campanulids</taxon>
        <taxon>Asterales</taxon>
        <taxon>Asteraceae</taxon>
        <taxon>Asteroideae</taxon>
        <taxon>Anthemideae</taxon>
        <taxon>Anthemidinae</taxon>
        <taxon>Tanacetum</taxon>
    </lineage>
</organism>
<evidence type="ECO:0000313" key="2">
    <source>
        <dbReference type="Proteomes" id="UP001151760"/>
    </source>
</evidence>
<dbReference type="PANTHER" id="PTHR33067">
    <property type="entry name" value="RNA-DIRECTED DNA POLYMERASE-RELATED"/>
    <property type="match status" value="1"/>
</dbReference>
<comment type="caution">
    <text evidence="1">The sequence shown here is derived from an EMBL/GenBank/DDBJ whole genome shotgun (WGS) entry which is preliminary data.</text>
</comment>
<reference evidence="1" key="1">
    <citation type="journal article" date="2022" name="Int. J. Mol. Sci.">
        <title>Draft Genome of Tanacetum Coccineum: Genomic Comparison of Closely Related Tanacetum-Family Plants.</title>
        <authorList>
            <person name="Yamashiro T."/>
            <person name="Shiraishi A."/>
            <person name="Nakayama K."/>
            <person name="Satake H."/>
        </authorList>
    </citation>
    <scope>NUCLEOTIDE SEQUENCE</scope>
</reference>
<gene>
    <name evidence="1" type="ORF">Tco_0824471</name>
</gene>
<dbReference type="InterPro" id="IPR021109">
    <property type="entry name" value="Peptidase_aspartic_dom_sf"/>
</dbReference>
<evidence type="ECO:0000313" key="1">
    <source>
        <dbReference type="EMBL" id="GJT03302.1"/>
    </source>
</evidence>